<keyword evidence="3" id="KW-1185">Reference proteome</keyword>
<accession>A0ABD1MXN0</accession>
<evidence type="ECO:0000313" key="2">
    <source>
        <dbReference type="EMBL" id="KAL2340590.1"/>
    </source>
</evidence>
<feature type="domain" description="DOG1" evidence="1">
    <location>
        <begin position="2"/>
        <end position="228"/>
    </location>
</feature>
<protein>
    <recommendedName>
        <fullName evidence="1">DOG1 domain-containing protein</fullName>
    </recommendedName>
</protein>
<dbReference type="PANTHER" id="PTHR46354">
    <property type="entry name" value="DOG1 DOMAIN-CONTAINING PROTEIN"/>
    <property type="match status" value="1"/>
</dbReference>
<gene>
    <name evidence="2" type="ORF">Fmac_008530</name>
</gene>
<reference evidence="2 3" key="1">
    <citation type="submission" date="2024-08" db="EMBL/GenBank/DDBJ databases">
        <title>Insights into the chromosomal genome structure of Flemingia macrophylla.</title>
        <authorList>
            <person name="Ding Y."/>
            <person name="Zhao Y."/>
            <person name="Bi W."/>
            <person name="Wu M."/>
            <person name="Zhao G."/>
            <person name="Gong Y."/>
            <person name="Li W."/>
            <person name="Zhang P."/>
        </authorList>
    </citation>
    <scope>NUCLEOTIDE SEQUENCE [LARGE SCALE GENOMIC DNA]</scope>
    <source>
        <strain evidence="2">DYQJB</strain>
        <tissue evidence="2">Leaf</tissue>
    </source>
</reference>
<dbReference type="AlphaFoldDB" id="A0ABD1MXN0"/>
<dbReference type="PROSITE" id="PS51806">
    <property type="entry name" value="DOG1"/>
    <property type="match status" value="1"/>
</dbReference>
<dbReference type="InterPro" id="IPR051886">
    <property type="entry name" value="Seed_Dev/Stress_Resp_Reg"/>
</dbReference>
<dbReference type="Pfam" id="PF14144">
    <property type="entry name" value="DOG1"/>
    <property type="match status" value="1"/>
</dbReference>
<sequence length="242" mass="27825">MAQIFSNFYESWICNLEKLHQELLVVCSATNEVVKVERSDEQLQALVAKVTAHLKEYYTFKWATACDEVPDFFSPPWLSPLENAFMWMTGWKPAVVLRLLETLKKQEALVLSEEQGRKMQDLRVRISMQEERVEAEMERLQVSVAGCRMMELSKVAAHGTGDDIMAEVALNGIIMGMERIMKAADCVRLKTLKGILDVLTPMQCVDFLAIEIAMHLRLRQWGKKDMTARENRNQNQNQDNNN</sequence>
<dbReference type="PANTHER" id="PTHR46354:SF2">
    <property type="entry name" value="PROTEIN DOG1-LIKE 4"/>
    <property type="match status" value="1"/>
</dbReference>
<dbReference type="InterPro" id="IPR025422">
    <property type="entry name" value="TGA_domain"/>
</dbReference>
<organism evidence="2 3">
    <name type="scientific">Flemingia macrophylla</name>
    <dbReference type="NCBI Taxonomy" id="520843"/>
    <lineage>
        <taxon>Eukaryota</taxon>
        <taxon>Viridiplantae</taxon>
        <taxon>Streptophyta</taxon>
        <taxon>Embryophyta</taxon>
        <taxon>Tracheophyta</taxon>
        <taxon>Spermatophyta</taxon>
        <taxon>Magnoliopsida</taxon>
        <taxon>eudicotyledons</taxon>
        <taxon>Gunneridae</taxon>
        <taxon>Pentapetalae</taxon>
        <taxon>rosids</taxon>
        <taxon>fabids</taxon>
        <taxon>Fabales</taxon>
        <taxon>Fabaceae</taxon>
        <taxon>Papilionoideae</taxon>
        <taxon>50 kb inversion clade</taxon>
        <taxon>NPAAA clade</taxon>
        <taxon>indigoferoid/millettioid clade</taxon>
        <taxon>Phaseoleae</taxon>
        <taxon>Flemingia</taxon>
    </lineage>
</organism>
<evidence type="ECO:0000313" key="3">
    <source>
        <dbReference type="Proteomes" id="UP001603857"/>
    </source>
</evidence>
<evidence type="ECO:0000259" key="1">
    <source>
        <dbReference type="PROSITE" id="PS51806"/>
    </source>
</evidence>
<name>A0ABD1MXN0_9FABA</name>
<dbReference type="EMBL" id="JBGMDY010000003">
    <property type="protein sequence ID" value="KAL2340590.1"/>
    <property type="molecule type" value="Genomic_DNA"/>
</dbReference>
<dbReference type="Proteomes" id="UP001603857">
    <property type="component" value="Unassembled WGS sequence"/>
</dbReference>
<proteinExistence type="predicted"/>
<comment type="caution">
    <text evidence="2">The sequence shown here is derived from an EMBL/GenBank/DDBJ whole genome shotgun (WGS) entry which is preliminary data.</text>
</comment>